<dbReference type="Proteomes" id="UP000267536">
    <property type="component" value="Unassembled WGS sequence"/>
</dbReference>
<protein>
    <submittedName>
        <fullName evidence="2">DUF4065 domain-containing protein</fullName>
    </submittedName>
</protein>
<dbReference type="AlphaFoldDB" id="A0A3N4GJ26"/>
<organism evidence="2 3">
    <name type="scientific">Gordonia oryzae</name>
    <dbReference type="NCBI Taxonomy" id="2487349"/>
    <lineage>
        <taxon>Bacteria</taxon>
        <taxon>Bacillati</taxon>
        <taxon>Actinomycetota</taxon>
        <taxon>Actinomycetes</taxon>
        <taxon>Mycobacteriales</taxon>
        <taxon>Gordoniaceae</taxon>
        <taxon>Gordonia</taxon>
    </lineage>
</organism>
<gene>
    <name evidence="2" type="ORF">EF294_08975</name>
</gene>
<keyword evidence="3" id="KW-1185">Reference proteome</keyword>
<proteinExistence type="predicted"/>
<dbReference type="RefSeq" id="WP_123928393.1">
    <property type="nucleotide sequence ID" value="NZ_JBPSDP010000005.1"/>
</dbReference>
<name>A0A3N4GJ26_9ACTN</name>
<dbReference type="OrthoDB" id="9799173at2"/>
<feature type="domain" description="Antitoxin SocA-like Panacea" evidence="1">
    <location>
        <begin position="30"/>
        <end position="124"/>
    </location>
</feature>
<sequence>MSDHTYRAIDIAKWFVAWADPEDALTNMKLQKLLYYAQGHHLGSNGKPLFSDSLQAWSHGPVVPAVYHEFKRFGAAPIELDDSDDFTWDRIDDDTSFYLGQVWNTYGGFTAARLRNMTHEEAPWLNAWGEGDLRGSTIAVDDMRSFFAPAAQR</sequence>
<dbReference type="InterPro" id="IPR025272">
    <property type="entry name" value="SocA_Panacea"/>
</dbReference>
<comment type="caution">
    <text evidence="2">The sequence shown here is derived from an EMBL/GenBank/DDBJ whole genome shotgun (WGS) entry which is preliminary data.</text>
</comment>
<evidence type="ECO:0000259" key="1">
    <source>
        <dbReference type="Pfam" id="PF13274"/>
    </source>
</evidence>
<accession>A0A3N4GJ26</accession>
<evidence type="ECO:0000313" key="3">
    <source>
        <dbReference type="Proteomes" id="UP000267536"/>
    </source>
</evidence>
<evidence type="ECO:0000313" key="2">
    <source>
        <dbReference type="EMBL" id="RPA62155.1"/>
    </source>
</evidence>
<dbReference type="Pfam" id="PF13274">
    <property type="entry name" value="SocA_Panacea"/>
    <property type="match status" value="1"/>
</dbReference>
<dbReference type="EMBL" id="RKMH01000006">
    <property type="protein sequence ID" value="RPA62155.1"/>
    <property type="molecule type" value="Genomic_DNA"/>
</dbReference>
<reference evidence="2 3" key="1">
    <citation type="submission" date="2018-11" db="EMBL/GenBank/DDBJ databases">
        <title>Draft genome sequence of Gordonia sp. RS15-1S isolated from rice stems.</title>
        <authorList>
            <person name="Muangham S."/>
        </authorList>
    </citation>
    <scope>NUCLEOTIDE SEQUENCE [LARGE SCALE GENOMIC DNA]</scope>
    <source>
        <strain evidence="2 3">RS15-1S</strain>
    </source>
</reference>